<dbReference type="InterPro" id="IPR011650">
    <property type="entry name" value="Peptidase_M20_dimer"/>
</dbReference>
<dbReference type="RefSeq" id="WP_338227670.1">
    <property type="nucleotide sequence ID" value="NZ_BTPE01000003.1"/>
</dbReference>
<dbReference type="Gene3D" id="3.30.70.360">
    <property type="match status" value="1"/>
</dbReference>
<dbReference type="Pfam" id="PF01546">
    <property type="entry name" value="Peptidase_M20"/>
    <property type="match status" value="1"/>
</dbReference>
<keyword evidence="1" id="KW-0479">Metal-binding</keyword>
<dbReference type="SUPFAM" id="SSF53187">
    <property type="entry name" value="Zn-dependent exopeptidases"/>
    <property type="match status" value="1"/>
</dbReference>
<protein>
    <submittedName>
        <fullName evidence="5">M20 family metallo-hydrolase</fullName>
    </submittedName>
</protein>
<gene>
    <name evidence="5" type="ORF">Ataiwa_11450</name>
</gene>
<dbReference type="Pfam" id="PF07687">
    <property type="entry name" value="M20_dimer"/>
    <property type="match status" value="1"/>
</dbReference>
<reference evidence="5 6" key="1">
    <citation type="submission" date="2023-08" db="EMBL/GenBank/DDBJ databases">
        <title>Draft genome sequence of Algoriphagus taiwanensis.</title>
        <authorList>
            <person name="Takatani N."/>
            <person name="Hosokawa M."/>
            <person name="Sawabe T."/>
        </authorList>
    </citation>
    <scope>NUCLEOTIDE SEQUENCE [LARGE SCALE GENOMIC DNA]</scope>
    <source>
        <strain evidence="5 6">JCM 19755</strain>
    </source>
</reference>
<evidence type="ECO:0000256" key="1">
    <source>
        <dbReference type="ARBA" id="ARBA00022723"/>
    </source>
</evidence>
<keyword evidence="3" id="KW-0170">Cobalt</keyword>
<feature type="domain" description="Peptidase M20 dimerisation" evidence="4">
    <location>
        <begin position="168"/>
        <end position="270"/>
    </location>
</feature>
<keyword evidence="6" id="KW-1185">Reference proteome</keyword>
<evidence type="ECO:0000256" key="2">
    <source>
        <dbReference type="ARBA" id="ARBA00022801"/>
    </source>
</evidence>
<dbReference type="PANTHER" id="PTHR43808:SF31">
    <property type="entry name" value="N-ACETYL-L-CITRULLINE DEACETYLASE"/>
    <property type="match status" value="1"/>
</dbReference>
<dbReference type="InterPro" id="IPR002933">
    <property type="entry name" value="Peptidase_M20"/>
</dbReference>
<evidence type="ECO:0000313" key="5">
    <source>
        <dbReference type="EMBL" id="GMQ32873.1"/>
    </source>
</evidence>
<dbReference type="SUPFAM" id="SSF55031">
    <property type="entry name" value="Bacterial exopeptidase dimerisation domain"/>
    <property type="match status" value="1"/>
</dbReference>
<evidence type="ECO:0000259" key="4">
    <source>
        <dbReference type="Pfam" id="PF07687"/>
    </source>
</evidence>
<dbReference type="EMBL" id="BTPE01000003">
    <property type="protein sequence ID" value="GMQ32873.1"/>
    <property type="molecule type" value="Genomic_DNA"/>
</dbReference>
<comment type="caution">
    <text evidence="5">The sequence shown here is derived from an EMBL/GenBank/DDBJ whole genome shotgun (WGS) entry which is preliminary data.</text>
</comment>
<keyword evidence="2" id="KW-0378">Hydrolase</keyword>
<dbReference type="InterPro" id="IPR050072">
    <property type="entry name" value="Peptidase_M20A"/>
</dbReference>
<evidence type="ECO:0000313" key="6">
    <source>
        <dbReference type="Proteomes" id="UP001307705"/>
    </source>
</evidence>
<organism evidence="5 6">
    <name type="scientific">Algoriphagus taiwanensis</name>
    <dbReference type="NCBI Taxonomy" id="1445656"/>
    <lineage>
        <taxon>Bacteria</taxon>
        <taxon>Pseudomonadati</taxon>
        <taxon>Bacteroidota</taxon>
        <taxon>Cytophagia</taxon>
        <taxon>Cytophagales</taxon>
        <taxon>Cyclobacteriaceae</taxon>
        <taxon>Algoriphagus</taxon>
    </lineage>
</organism>
<proteinExistence type="predicted"/>
<sequence>MEDLDIAFEKAQELLKSLISTPSFSKEEDKTANLIQAFLLDQEITPFRSGNNVWAFAKPFQEELPTVWLNSHHDTVKPNQGYTRDPFSPMEESGKLFGLGSNDAGGALVCLIAAFLYFSKKELPFNLLLIASAEEEISGKNGIESLISSLPAAELAIVGEPTQMRLAVAEKGLLVIDAKIHGKAGHAAREEGINAIYLAMEDLEEIRNFQFTKTSPFLGRTKVSCTVIKAGQQHNVVPDLCEYVLDVRVTDAYTLEEALEELQEILKADLIPRSLRLQSSHLPKNHPMYRVADALELETFGSPTLSDQALIPYPSVKIGPGDSARSHTADEFIHLDELKAGISGYISLIDHYAKLRKSKNITP</sequence>
<name>A0ABQ6Q0A9_9BACT</name>
<dbReference type="InterPro" id="IPR036264">
    <property type="entry name" value="Bact_exopeptidase_dim_dom"/>
</dbReference>
<evidence type="ECO:0000256" key="3">
    <source>
        <dbReference type="ARBA" id="ARBA00023285"/>
    </source>
</evidence>
<dbReference type="Proteomes" id="UP001307705">
    <property type="component" value="Unassembled WGS sequence"/>
</dbReference>
<accession>A0ABQ6Q0A9</accession>
<dbReference type="Gene3D" id="3.40.630.10">
    <property type="entry name" value="Zn peptidases"/>
    <property type="match status" value="1"/>
</dbReference>
<dbReference type="PANTHER" id="PTHR43808">
    <property type="entry name" value="ACETYLORNITHINE DEACETYLASE"/>
    <property type="match status" value="1"/>
</dbReference>